<dbReference type="AlphaFoldDB" id="A0A4R0IDH1"/>
<evidence type="ECO:0000256" key="1">
    <source>
        <dbReference type="SAM" id="Phobius"/>
    </source>
</evidence>
<accession>A0A4R0IDH1</accession>
<evidence type="ECO:0000313" key="3">
    <source>
        <dbReference type="Proteomes" id="UP000292695"/>
    </source>
</evidence>
<reference evidence="2 3" key="1">
    <citation type="submission" date="2019-02" db="EMBL/GenBank/DDBJ databases">
        <title>Kribbella capetownensis sp. nov. and Kribbella speibonae sp. nov., isolated from soil.</title>
        <authorList>
            <person name="Curtis S.M."/>
            <person name="Norton I."/>
            <person name="Everest G.J."/>
            <person name="Meyers P.R."/>
        </authorList>
    </citation>
    <scope>NUCLEOTIDE SEQUENCE [LARGE SCALE GENOMIC DNA]</scope>
    <source>
        <strain evidence="2 3">DSM 27082</strain>
    </source>
</reference>
<feature type="transmembrane region" description="Helical" evidence="1">
    <location>
        <begin position="46"/>
        <end position="65"/>
    </location>
</feature>
<dbReference type="RefSeq" id="WP_131291241.1">
    <property type="nucleotide sequence ID" value="NZ_SJKA01000007.1"/>
</dbReference>
<dbReference type="Proteomes" id="UP000292695">
    <property type="component" value="Unassembled WGS sequence"/>
</dbReference>
<dbReference type="EMBL" id="SJKA01000007">
    <property type="protein sequence ID" value="TCC31213.1"/>
    <property type="molecule type" value="Genomic_DNA"/>
</dbReference>
<evidence type="ECO:0008006" key="4">
    <source>
        <dbReference type="Google" id="ProtNLM"/>
    </source>
</evidence>
<organism evidence="2 3">
    <name type="scientific">Kribbella sindirgiensis</name>
    <dbReference type="NCBI Taxonomy" id="1124744"/>
    <lineage>
        <taxon>Bacteria</taxon>
        <taxon>Bacillati</taxon>
        <taxon>Actinomycetota</taxon>
        <taxon>Actinomycetes</taxon>
        <taxon>Propionibacteriales</taxon>
        <taxon>Kribbellaceae</taxon>
        <taxon>Kribbella</taxon>
    </lineage>
</organism>
<keyword evidence="1" id="KW-0472">Membrane</keyword>
<evidence type="ECO:0000313" key="2">
    <source>
        <dbReference type="EMBL" id="TCC31213.1"/>
    </source>
</evidence>
<keyword evidence="3" id="KW-1185">Reference proteome</keyword>
<name>A0A4R0IDH1_9ACTN</name>
<dbReference type="OrthoDB" id="5193039at2"/>
<proteinExistence type="predicted"/>
<keyword evidence="1" id="KW-0812">Transmembrane</keyword>
<feature type="transmembrane region" description="Helical" evidence="1">
    <location>
        <begin position="20"/>
        <end position="39"/>
    </location>
</feature>
<sequence length="71" mass="7633">MSEHKDPKPSPPNSGDGWRVLSYLIGGVLVYGAIGFGLDRLFGTQFLLPVGIVLGAGLSILMLHFRYGSRS</sequence>
<comment type="caution">
    <text evidence="2">The sequence shown here is derived from an EMBL/GenBank/DDBJ whole genome shotgun (WGS) entry which is preliminary data.</text>
</comment>
<protein>
    <recommendedName>
        <fullName evidence="4">AtpZ/AtpI family protein</fullName>
    </recommendedName>
</protein>
<gene>
    <name evidence="2" type="ORF">E0H50_21225</name>
</gene>
<keyword evidence="1" id="KW-1133">Transmembrane helix</keyword>